<feature type="non-terminal residue" evidence="1">
    <location>
        <position position="1"/>
    </location>
</feature>
<accession>A0A0P7B0U1</accession>
<dbReference type="Proteomes" id="UP000050424">
    <property type="component" value="Unassembled WGS sequence"/>
</dbReference>
<evidence type="ECO:0000313" key="1">
    <source>
        <dbReference type="EMBL" id="KPM34323.1"/>
    </source>
</evidence>
<keyword evidence="2" id="KW-1185">Reference proteome</keyword>
<name>A0A0P7B0U1_9HYPO</name>
<proteinExistence type="predicted"/>
<gene>
    <name evidence="1" type="ORF">AK830_g12249</name>
</gene>
<dbReference type="AlphaFoldDB" id="A0A0P7B0U1"/>
<organism evidence="1 2">
    <name type="scientific">Neonectria ditissima</name>
    <dbReference type="NCBI Taxonomy" id="78410"/>
    <lineage>
        <taxon>Eukaryota</taxon>
        <taxon>Fungi</taxon>
        <taxon>Dikarya</taxon>
        <taxon>Ascomycota</taxon>
        <taxon>Pezizomycotina</taxon>
        <taxon>Sordariomycetes</taxon>
        <taxon>Hypocreomycetidae</taxon>
        <taxon>Hypocreales</taxon>
        <taxon>Nectriaceae</taxon>
        <taxon>Neonectria</taxon>
    </lineage>
</organism>
<comment type="caution">
    <text evidence="1">The sequence shown here is derived from an EMBL/GenBank/DDBJ whole genome shotgun (WGS) entry which is preliminary data.</text>
</comment>
<evidence type="ECO:0000313" key="2">
    <source>
        <dbReference type="Proteomes" id="UP000050424"/>
    </source>
</evidence>
<protein>
    <submittedName>
        <fullName evidence="1">Uncharacterized protein</fullName>
    </submittedName>
</protein>
<sequence>HGAEAQRPRARVPAHAGLVPVARGEGRQQREEGGAQGPVLLRREAAGGYGHVLDVLAVDEEPVLAVVAVVWVHQRREELDVAVGRRHVSDMQGTGPPAGSLSLVSVCVDGARSLQTVGV</sequence>
<dbReference type="EMBL" id="LKCW01000358">
    <property type="protein sequence ID" value="KPM34323.1"/>
    <property type="molecule type" value="Genomic_DNA"/>
</dbReference>
<reference evidence="1 2" key="1">
    <citation type="submission" date="2015-09" db="EMBL/GenBank/DDBJ databases">
        <title>Draft genome of a European isolate of the apple canker pathogen Neonectria ditissima.</title>
        <authorList>
            <person name="Gomez-Cortecero A."/>
            <person name="Harrison R.J."/>
            <person name="Armitage A.D."/>
        </authorList>
    </citation>
    <scope>NUCLEOTIDE SEQUENCE [LARGE SCALE GENOMIC DNA]</scope>
    <source>
        <strain evidence="1 2">R09/05</strain>
    </source>
</reference>